<dbReference type="GO" id="GO:0005886">
    <property type="term" value="C:plasma membrane"/>
    <property type="evidence" value="ECO:0007669"/>
    <property type="project" value="UniProtKB-SubCell"/>
</dbReference>
<evidence type="ECO:0000313" key="7">
    <source>
        <dbReference type="Proteomes" id="UP000249828"/>
    </source>
</evidence>
<keyword evidence="3" id="KW-0472">Membrane</keyword>
<gene>
    <name evidence="6" type="primary">lepB</name>
    <name evidence="6" type="ORF">CI088_00555</name>
</gene>
<dbReference type="NCBIfam" id="TIGR02227">
    <property type="entry name" value="sigpep_I_bact"/>
    <property type="match status" value="1"/>
</dbReference>
<name>A0A2W3ZF29_9ENTE</name>
<dbReference type="PRINTS" id="PR00727">
    <property type="entry name" value="LEADERPTASE"/>
</dbReference>
<evidence type="ECO:0000256" key="2">
    <source>
        <dbReference type="ARBA" id="ARBA00009370"/>
    </source>
</evidence>
<keyword evidence="3" id="KW-0378">Hydrolase</keyword>
<keyword evidence="3" id="KW-0645">Protease</keyword>
<dbReference type="GO" id="GO:0006465">
    <property type="term" value="P:signal peptide processing"/>
    <property type="evidence" value="ECO:0007669"/>
    <property type="project" value="InterPro"/>
</dbReference>
<dbReference type="Gene3D" id="2.10.109.10">
    <property type="entry name" value="Umud Fragment, subunit A"/>
    <property type="match status" value="1"/>
</dbReference>
<feature type="transmembrane region" description="Helical" evidence="3">
    <location>
        <begin position="55"/>
        <end position="80"/>
    </location>
</feature>
<reference evidence="6 7" key="1">
    <citation type="submission" date="2017-11" db="EMBL/GenBank/DDBJ databases">
        <title>Draft genome sequence of Enterococcus plantarum TRW2 strain isolated from lettuce.</title>
        <authorList>
            <person name="Kim E.B."/>
            <person name="Marco M.L."/>
            <person name="Williams T.R."/>
            <person name="You I.H."/>
        </authorList>
    </citation>
    <scope>NUCLEOTIDE SEQUENCE [LARGE SCALE GENOMIC DNA]</scope>
    <source>
        <strain evidence="6 7">TRW2</strain>
    </source>
</reference>
<accession>A0A2W3ZF29</accession>
<evidence type="ECO:0000313" key="6">
    <source>
        <dbReference type="EMBL" id="PZL78291.1"/>
    </source>
</evidence>
<dbReference type="Proteomes" id="UP000249828">
    <property type="component" value="Unassembled WGS sequence"/>
</dbReference>
<evidence type="ECO:0000256" key="3">
    <source>
        <dbReference type="RuleBase" id="RU362042"/>
    </source>
</evidence>
<dbReference type="AlphaFoldDB" id="A0A2W3ZF29"/>
<evidence type="ECO:0000259" key="5">
    <source>
        <dbReference type="Pfam" id="PF10502"/>
    </source>
</evidence>
<dbReference type="STRING" id="1077675.BCR22_09995"/>
<feature type="domain" description="Peptidase S26" evidence="5">
    <location>
        <begin position="57"/>
        <end position="222"/>
    </location>
</feature>
<dbReference type="EC" id="3.4.21.89" evidence="3"/>
<dbReference type="InterPro" id="IPR000223">
    <property type="entry name" value="Pept_S26A_signal_pept_1"/>
</dbReference>
<dbReference type="PANTHER" id="PTHR43390">
    <property type="entry name" value="SIGNAL PEPTIDASE I"/>
    <property type="match status" value="1"/>
</dbReference>
<dbReference type="InterPro" id="IPR036286">
    <property type="entry name" value="LexA/Signal_pep-like_sf"/>
</dbReference>
<comment type="catalytic activity">
    <reaction evidence="3">
        <text>Cleavage of hydrophobic, N-terminal signal or leader sequences from secreted and periplasmic proteins.</text>
        <dbReference type="EC" id="3.4.21.89"/>
    </reaction>
</comment>
<keyword evidence="7" id="KW-1185">Reference proteome</keyword>
<dbReference type="RefSeq" id="WP_111246827.1">
    <property type="nucleotide sequence ID" value="NZ_JAFLVY010000008.1"/>
</dbReference>
<protein>
    <recommendedName>
        <fullName evidence="3">Signal peptidase I</fullName>
        <ecNumber evidence="3">3.4.21.89</ecNumber>
    </recommendedName>
</protein>
<evidence type="ECO:0000256" key="1">
    <source>
        <dbReference type="ARBA" id="ARBA00004401"/>
    </source>
</evidence>
<keyword evidence="3" id="KW-0812">Transmembrane</keyword>
<dbReference type="CDD" id="cd06530">
    <property type="entry name" value="S26_SPase_I"/>
    <property type="match status" value="1"/>
</dbReference>
<proteinExistence type="inferred from homology"/>
<sequence length="232" mass="26867">MSRNKPKVLQQKKGRNRKRGHPPHSASKKSVKQKHFRKQSLKQRKKRQRKRIKKLLVELISSLTIAVLLIYLVSLLTFVIPQIEGFGMAPNLKEPNRIFVNRLGEIKRFSLVYFHVPKRSKEVSTRRVIGLPGEKITYKEDTLLINGQEQVERFLTEELQKAKKEGYQLTEDFSTEDIPGTVLGRIPQGKYLVLGDNRTFATDSRYYGLVDEKDIIGVATMKLLPLHEMMKL</sequence>
<comment type="subcellular location">
    <subcellularLocation>
        <location evidence="1">Cell membrane</location>
        <topology evidence="1">Single-pass type II membrane protein</topology>
    </subcellularLocation>
    <subcellularLocation>
        <location evidence="3">Membrane</location>
        <topology evidence="3">Single-pass type II membrane protein</topology>
    </subcellularLocation>
</comment>
<evidence type="ECO:0000256" key="4">
    <source>
        <dbReference type="SAM" id="MobiDB-lite"/>
    </source>
</evidence>
<dbReference type="EMBL" id="PIEU01000001">
    <property type="protein sequence ID" value="PZL78291.1"/>
    <property type="molecule type" value="Genomic_DNA"/>
</dbReference>
<keyword evidence="3" id="KW-1133">Transmembrane helix</keyword>
<comment type="caution">
    <text evidence="6">The sequence shown here is derived from an EMBL/GenBank/DDBJ whole genome shotgun (WGS) entry which is preliminary data.</text>
</comment>
<dbReference type="InterPro" id="IPR019533">
    <property type="entry name" value="Peptidase_S26"/>
</dbReference>
<dbReference type="Pfam" id="PF10502">
    <property type="entry name" value="Peptidase_S26"/>
    <property type="match status" value="1"/>
</dbReference>
<dbReference type="GO" id="GO:0009003">
    <property type="term" value="F:signal peptidase activity"/>
    <property type="evidence" value="ECO:0007669"/>
    <property type="project" value="UniProtKB-EC"/>
</dbReference>
<dbReference type="PANTHER" id="PTHR43390:SF1">
    <property type="entry name" value="CHLOROPLAST PROCESSING PEPTIDASE"/>
    <property type="match status" value="1"/>
</dbReference>
<comment type="similarity">
    <text evidence="2 3">Belongs to the peptidase S26 family.</text>
</comment>
<organism evidence="6 7">
    <name type="scientific">Enterococcus plantarum</name>
    <dbReference type="NCBI Taxonomy" id="1077675"/>
    <lineage>
        <taxon>Bacteria</taxon>
        <taxon>Bacillati</taxon>
        <taxon>Bacillota</taxon>
        <taxon>Bacilli</taxon>
        <taxon>Lactobacillales</taxon>
        <taxon>Enterococcaceae</taxon>
        <taxon>Enterococcus</taxon>
    </lineage>
</organism>
<dbReference type="GO" id="GO:0004252">
    <property type="term" value="F:serine-type endopeptidase activity"/>
    <property type="evidence" value="ECO:0007669"/>
    <property type="project" value="InterPro"/>
</dbReference>
<dbReference type="SUPFAM" id="SSF51306">
    <property type="entry name" value="LexA/Signal peptidase"/>
    <property type="match status" value="1"/>
</dbReference>
<feature type="region of interest" description="Disordered" evidence="4">
    <location>
        <begin position="1"/>
        <end position="47"/>
    </location>
</feature>